<organism evidence="1 2">
    <name type="scientific">Linum trigynum</name>
    <dbReference type="NCBI Taxonomy" id="586398"/>
    <lineage>
        <taxon>Eukaryota</taxon>
        <taxon>Viridiplantae</taxon>
        <taxon>Streptophyta</taxon>
        <taxon>Embryophyta</taxon>
        <taxon>Tracheophyta</taxon>
        <taxon>Spermatophyta</taxon>
        <taxon>Magnoliopsida</taxon>
        <taxon>eudicotyledons</taxon>
        <taxon>Gunneridae</taxon>
        <taxon>Pentapetalae</taxon>
        <taxon>rosids</taxon>
        <taxon>fabids</taxon>
        <taxon>Malpighiales</taxon>
        <taxon>Linaceae</taxon>
        <taxon>Linum</taxon>
    </lineage>
</organism>
<protein>
    <submittedName>
        <fullName evidence="1">Uncharacterized protein</fullName>
    </submittedName>
</protein>
<evidence type="ECO:0000313" key="2">
    <source>
        <dbReference type="Proteomes" id="UP001497516"/>
    </source>
</evidence>
<dbReference type="AlphaFoldDB" id="A0AAV2G9I2"/>
<gene>
    <name evidence="1" type="ORF">LTRI10_LOCUS46217</name>
</gene>
<keyword evidence="2" id="KW-1185">Reference proteome</keyword>
<dbReference type="Proteomes" id="UP001497516">
    <property type="component" value="Chromosome 8"/>
</dbReference>
<name>A0AAV2G9I2_9ROSI</name>
<dbReference type="EMBL" id="OZ034821">
    <property type="protein sequence ID" value="CAL1406498.1"/>
    <property type="molecule type" value="Genomic_DNA"/>
</dbReference>
<evidence type="ECO:0000313" key="1">
    <source>
        <dbReference type="EMBL" id="CAL1406498.1"/>
    </source>
</evidence>
<sequence length="67" mass="7876">MRHNVVLLVGKIFLQTDLLLWPAEPVVMAILSDKEMLMHFDLWHPGEFDRIYDTSFMWCLTSVPISQ</sequence>
<reference evidence="1 2" key="1">
    <citation type="submission" date="2024-04" db="EMBL/GenBank/DDBJ databases">
        <authorList>
            <person name="Fracassetti M."/>
        </authorList>
    </citation>
    <scope>NUCLEOTIDE SEQUENCE [LARGE SCALE GENOMIC DNA]</scope>
</reference>
<proteinExistence type="predicted"/>
<accession>A0AAV2G9I2</accession>